<keyword evidence="3" id="KW-0012">Acyltransferase</keyword>
<comment type="caution">
    <text evidence="3">The sequence shown here is derived from an EMBL/GenBank/DDBJ whole genome shotgun (WGS) entry which is preliminary data.</text>
</comment>
<feature type="transmembrane region" description="Helical" evidence="1">
    <location>
        <begin position="149"/>
        <end position="168"/>
    </location>
</feature>
<dbReference type="RefSeq" id="WP_305001616.1">
    <property type="nucleotide sequence ID" value="NZ_JAUQUB010000001.1"/>
</dbReference>
<sequence length="403" mass="43971">MTDAIVGTRKRLDLQALRALAVIAVVLNHSWPGLAPGGYLGVDIFFVVSGFLITQQLVRESEREGRIRLRRFYLRRARRLLPAATIVLVAVSLLTIAVIPERQWGAVFQQIAGSALYVQNWVLLLPGHGPDVDTPVRHFWSLSVEEQFYLVWPLLIIAGVALAARAALRQRAVLLAGGGVLAAASLIYWIAASSADYQLAYFSSLSRAWEFAVGGMLALIPGLRLRGRWADALFWAGLVVVLASIALFTDNPGPWSTLPVAGTLAMIAAANERVPASVEWLVAWRPVQFTGDISYALYLWHWPVLLFAPYITGVPSETWVMALLLAGAVVLSWATTRFVENPVRRVPLEGERFQPRRRLVTLAVGSGLALTIGISAVGSAIDAKNDPRPTACLERGVQTVPTD</sequence>
<dbReference type="EMBL" id="JAUQUB010000001">
    <property type="protein sequence ID" value="MDO7881201.1"/>
    <property type="molecule type" value="Genomic_DNA"/>
</dbReference>
<feature type="transmembrane region" description="Helical" evidence="1">
    <location>
        <begin position="37"/>
        <end position="58"/>
    </location>
</feature>
<organism evidence="3 4">
    <name type="scientific">Antiquaquibacter soli</name>
    <dbReference type="NCBI Taxonomy" id="3064523"/>
    <lineage>
        <taxon>Bacteria</taxon>
        <taxon>Bacillati</taxon>
        <taxon>Actinomycetota</taxon>
        <taxon>Actinomycetes</taxon>
        <taxon>Micrococcales</taxon>
        <taxon>Microbacteriaceae</taxon>
        <taxon>Antiquaquibacter</taxon>
    </lineage>
</organism>
<dbReference type="Proteomes" id="UP001241072">
    <property type="component" value="Unassembled WGS sequence"/>
</dbReference>
<feature type="transmembrane region" description="Helical" evidence="1">
    <location>
        <begin position="318"/>
        <end position="339"/>
    </location>
</feature>
<dbReference type="PANTHER" id="PTHR23028">
    <property type="entry name" value="ACETYLTRANSFERASE"/>
    <property type="match status" value="1"/>
</dbReference>
<gene>
    <name evidence="3" type="ORF">Q5716_03065</name>
</gene>
<feature type="transmembrane region" description="Helical" evidence="1">
    <location>
        <begin position="79"/>
        <end position="99"/>
    </location>
</feature>
<dbReference type="PANTHER" id="PTHR23028:SF53">
    <property type="entry name" value="ACYL_TRANSF_3 DOMAIN-CONTAINING PROTEIN"/>
    <property type="match status" value="1"/>
</dbReference>
<keyword evidence="3" id="KW-0808">Transferase</keyword>
<feature type="transmembrane region" description="Helical" evidence="1">
    <location>
        <begin position="173"/>
        <end position="192"/>
    </location>
</feature>
<dbReference type="InterPro" id="IPR002656">
    <property type="entry name" value="Acyl_transf_3_dom"/>
</dbReference>
<dbReference type="EC" id="2.3.-.-" evidence="3"/>
<dbReference type="InterPro" id="IPR050879">
    <property type="entry name" value="Acyltransferase_3"/>
</dbReference>
<feature type="domain" description="Acyltransferase 3" evidence="2">
    <location>
        <begin position="13"/>
        <end position="336"/>
    </location>
</feature>
<dbReference type="GO" id="GO:0016746">
    <property type="term" value="F:acyltransferase activity"/>
    <property type="evidence" value="ECO:0007669"/>
    <property type="project" value="UniProtKB-KW"/>
</dbReference>
<keyword evidence="4" id="KW-1185">Reference proteome</keyword>
<accession>A0ABT9BN39</accession>
<evidence type="ECO:0000313" key="3">
    <source>
        <dbReference type="EMBL" id="MDO7881201.1"/>
    </source>
</evidence>
<feature type="transmembrane region" description="Helical" evidence="1">
    <location>
        <begin position="232"/>
        <end position="249"/>
    </location>
</feature>
<evidence type="ECO:0000259" key="2">
    <source>
        <dbReference type="Pfam" id="PF01757"/>
    </source>
</evidence>
<evidence type="ECO:0000313" key="4">
    <source>
        <dbReference type="Proteomes" id="UP001241072"/>
    </source>
</evidence>
<proteinExistence type="predicted"/>
<protein>
    <submittedName>
        <fullName evidence="3">Acyltransferase</fullName>
        <ecNumber evidence="3">2.3.-.-</ecNumber>
    </submittedName>
</protein>
<feature type="transmembrane region" description="Helical" evidence="1">
    <location>
        <begin position="359"/>
        <end position="381"/>
    </location>
</feature>
<reference evidence="3 4" key="1">
    <citation type="submission" date="2023-07" db="EMBL/GenBank/DDBJ databases">
        <title>Protaetiibacter sp. nov WY-16 isolated from soil.</title>
        <authorList>
            <person name="Liu B."/>
            <person name="Wan Y."/>
        </authorList>
    </citation>
    <scope>NUCLEOTIDE SEQUENCE [LARGE SCALE GENOMIC DNA]</scope>
    <source>
        <strain evidence="3 4">WY-16</strain>
    </source>
</reference>
<keyword evidence="1" id="KW-0472">Membrane</keyword>
<keyword evidence="1" id="KW-1133">Transmembrane helix</keyword>
<dbReference type="Pfam" id="PF01757">
    <property type="entry name" value="Acyl_transf_3"/>
    <property type="match status" value="1"/>
</dbReference>
<name>A0ABT9BN39_9MICO</name>
<evidence type="ECO:0000256" key="1">
    <source>
        <dbReference type="SAM" id="Phobius"/>
    </source>
</evidence>
<feature type="transmembrane region" description="Helical" evidence="1">
    <location>
        <begin position="198"/>
        <end position="220"/>
    </location>
</feature>
<keyword evidence="1" id="KW-0812">Transmembrane</keyword>